<feature type="compositionally biased region" description="Basic and acidic residues" evidence="4">
    <location>
        <begin position="686"/>
        <end position="699"/>
    </location>
</feature>
<evidence type="ECO:0000259" key="5">
    <source>
        <dbReference type="PROSITE" id="PS50600"/>
    </source>
</evidence>
<evidence type="ECO:0000256" key="2">
    <source>
        <dbReference type="ARBA" id="ARBA00022670"/>
    </source>
</evidence>
<dbReference type="Pfam" id="PF02902">
    <property type="entry name" value="Peptidase_C48"/>
    <property type="match status" value="1"/>
</dbReference>
<proteinExistence type="inferred from homology"/>
<dbReference type="PROSITE" id="PS50600">
    <property type="entry name" value="ULP_PROTEASE"/>
    <property type="match status" value="1"/>
</dbReference>
<accession>A0AAD7D9K1</accession>
<feature type="region of interest" description="Disordered" evidence="4">
    <location>
        <begin position="21"/>
        <end position="159"/>
    </location>
</feature>
<feature type="compositionally biased region" description="Polar residues" evidence="4">
    <location>
        <begin position="31"/>
        <end position="46"/>
    </location>
</feature>
<feature type="compositionally biased region" description="Low complexity" evidence="4">
    <location>
        <begin position="618"/>
        <end position="627"/>
    </location>
</feature>
<dbReference type="SUPFAM" id="SSF54001">
    <property type="entry name" value="Cysteine proteinases"/>
    <property type="match status" value="1"/>
</dbReference>
<evidence type="ECO:0000256" key="1">
    <source>
        <dbReference type="ARBA" id="ARBA00005234"/>
    </source>
</evidence>
<evidence type="ECO:0000256" key="3">
    <source>
        <dbReference type="ARBA" id="ARBA00022801"/>
    </source>
</evidence>
<keyword evidence="3" id="KW-0378">Hydrolase</keyword>
<dbReference type="GO" id="GO:0008234">
    <property type="term" value="F:cysteine-type peptidase activity"/>
    <property type="evidence" value="ECO:0007669"/>
    <property type="project" value="InterPro"/>
</dbReference>
<evidence type="ECO:0000313" key="7">
    <source>
        <dbReference type="Proteomes" id="UP001221757"/>
    </source>
</evidence>
<feature type="compositionally biased region" description="Pro residues" evidence="4">
    <location>
        <begin position="666"/>
        <end position="678"/>
    </location>
</feature>
<feature type="compositionally biased region" description="Low complexity" evidence="4">
    <location>
        <begin position="591"/>
        <end position="606"/>
    </location>
</feature>
<name>A0AAD7D9K1_MYCRO</name>
<organism evidence="6 7">
    <name type="scientific">Mycena rosella</name>
    <name type="common">Pink bonnet</name>
    <name type="synonym">Agaricus rosellus</name>
    <dbReference type="NCBI Taxonomy" id="1033263"/>
    <lineage>
        <taxon>Eukaryota</taxon>
        <taxon>Fungi</taxon>
        <taxon>Dikarya</taxon>
        <taxon>Basidiomycota</taxon>
        <taxon>Agaricomycotina</taxon>
        <taxon>Agaricomycetes</taxon>
        <taxon>Agaricomycetidae</taxon>
        <taxon>Agaricales</taxon>
        <taxon>Marasmiineae</taxon>
        <taxon>Mycenaceae</taxon>
        <taxon>Mycena</taxon>
    </lineage>
</organism>
<feature type="domain" description="Ubiquitin-like protease family profile" evidence="5">
    <location>
        <begin position="380"/>
        <end position="543"/>
    </location>
</feature>
<keyword evidence="7" id="KW-1185">Reference proteome</keyword>
<feature type="region of interest" description="Disordered" evidence="4">
    <location>
        <begin position="664"/>
        <end position="734"/>
    </location>
</feature>
<dbReference type="GO" id="GO:0019783">
    <property type="term" value="F:ubiquitin-like protein peptidase activity"/>
    <property type="evidence" value="ECO:0007669"/>
    <property type="project" value="UniProtKB-ARBA"/>
</dbReference>
<comment type="similarity">
    <text evidence="1">Belongs to the peptidase C48 family.</text>
</comment>
<reference evidence="6" key="1">
    <citation type="submission" date="2023-03" db="EMBL/GenBank/DDBJ databases">
        <title>Massive genome expansion in bonnet fungi (Mycena s.s.) driven by repeated elements and novel gene families across ecological guilds.</title>
        <authorList>
            <consortium name="Lawrence Berkeley National Laboratory"/>
            <person name="Harder C.B."/>
            <person name="Miyauchi S."/>
            <person name="Viragh M."/>
            <person name="Kuo A."/>
            <person name="Thoen E."/>
            <person name="Andreopoulos B."/>
            <person name="Lu D."/>
            <person name="Skrede I."/>
            <person name="Drula E."/>
            <person name="Henrissat B."/>
            <person name="Morin E."/>
            <person name="Kohler A."/>
            <person name="Barry K."/>
            <person name="LaButti K."/>
            <person name="Morin E."/>
            <person name="Salamov A."/>
            <person name="Lipzen A."/>
            <person name="Mereny Z."/>
            <person name="Hegedus B."/>
            <person name="Baldrian P."/>
            <person name="Stursova M."/>
            <person name="Weitz H."/>
            <person name="Taylor A."/>
            <person name="Grigoriev I.V."/>
            <person name="Nagy L.G."/>
            <person name="Martin F."/>
            <person name="Kauserud H."/>
        </authorList>
    </citation>
    <scope>NUCLEOTIDE SEQUENCE</scope>
    <source>
        <strain evidence="6">CBHHK067</strain>
    </source>
</reference>
<keyword evidence="2" id="KW-0645">Protease</keyword>
<dbReference type="GO" id="GO:0006508">
    <property type="term" value="P:proteolysis"/>
    <property type="evidence" value="ECO:0007669"/>
    <property type="project" value="UniProtKB-KW"/>
</dbReference>
<dbReference type="Gene3D" id="3.40.395.10">
    <property type="entry name" value="Adenoviral Proteinase, Chain A"/>
    <property type="match status" value="1"/>
</dbReference>
<gene>
    <name evidence="6" type="ORF">B0H17DRAFT_1137725</name>
</gene>
<dbReference type="EMBL" id="JARKIE010000107">
    <property type="protein sequence ID" value="KAJ7683601.1"/>
    <property type="molecule type" value="Genomic_DNA"/>
</dbReference>
<evidence type="ECO:0000256" key="4">
    <source>
        <dbReference type="SAM" id="MobiDB-lite"/>
    </source>
</evidence>
<evidence type="ECO:0000313" key="6">
    <source>
        <dbReference type="EMBL" id="KAJ7683601.1"/>
    </source>
</evidence>
<dbReference type="Proteomes" id="UP001221757">
    <property type="component" value="Unassembled WGS sequence"/>
</dbReference>
<dbReference type="InterPro" id="IPR038765">
    <property type="entry name" value="Papain-like_cys_pep_sf"/>
</dbReference>
<protein>
    <recommendedName>
        <fullName evidence="5">Ubiquitin-like protease family profile domain-containing protein</fullName>
    </recommendedName>
</protein>
<sequence length="1827" mass="203609">MRLDRLSRYYCSPRDAWAYQAKTRRPAQAHCCSTSVDGSRPSSNTPPVVLESSGKGQVSTDHSGDDSEDNGESDRYSIPTPSESDSHSDSDSDDDSVPNLADLSDCESDYESDSDPEDENPHRKIPVSSSYTPQPRKSSSFPLHCNGGGSSGPPLSVAPPASLAQVVDLTSDSELIDLTSNGGEPIDVTLTSDDENPQVFVPEEWIGLGKVWSDSFPMAVKRARNAARFVPLAIRDSVIPDRKCTVTELLASELPAPLETPDHATYSTEPPSVETAICLASWLDTLLSAVPYLSNLRATSIRFPHLPDLYPLWTENLLFDVKSYLWKRFRWQHATDWIDDVAQQTQATAYTHVDDLVRASQDMLEIIPWDCVVPGLSPSVHLTSLDLALFLSFAWLNDEMINTGTDYILRRLEPGSRVRILNCLFIQALANARVKLDVYIPTTFSLIERGIRAGAVDVVWFPLHVSGNHWTLLKIDLVTKTMAYADSLNGSPPMDELALIRWWLKCLLPSSDDFVLVEPDFPCPRQRDGHSCGIIMLSILTSILLKYDAWIPERAQCQRMEWFLRLSETFADDEGDFDTGSYNYRSEATTPDPSDYASSAAPSSDYDSCRADRPVQQLSSSPASPLLHAMDTTSDDVILVDVNTLELEEVDLFMDLEMPAVVDFPPSSPRSDPPPPSDPLSTSSKSAHDWAIRNEDHYTASDGEESDDSDSHESRDLRQHQHRRASGPKAGSSWAMQKELIGVSKEPDFRPNASRLGTFRAKVLADDPKAEFDNNDVRRVRCSYCAHWLEMRALYDLVRWKDHRATSKCTKARSKGKSTQSLFTPGFKKIPKVTSAPVASSSPQFIPTIHNLPCPGLTAESNQEIATYLARTAVAGGGAPSRRRITAQLFSSEDLRWKDLDSDQQRMVLRRELSLHQWKLARSVGAIFSTNCLCDVPMIEGQTAQPCSECRTLYKLHTFQVAIHRPMADEKHMKKRAKLPKFLPDISALNVARVSDVLKKLDYKGPVLLAWDDTALEAAISIHQQSKDVCLILGSVDGTITVTENDDLDALFAKAKLRKVDKLINLLHEYDIHPISMASDGAEVERAMQRLIADSAPSHHIYVIPNSTPGCHIELRIPLYFGHHPTIMCQDSKHGLKTVRNQIHTGAHILIIAFFVILYAHLRELVLNIAGPLFTRDVEKVDKQDDRAAAWVFSATTLEFLLKHHPDHVGLAVYLFVLGELVDAWQNRNISHRDRAKMVLRARFFLMAWRSHIVSHPDYSVQTQFISRESYDIFITLCDSLISLIIAYRRYFPLYPLLPWLHSTEACEHLFGMLRQLKKDFTYSDVLHLEHKLRVLQMGYHHTYFKADDLDIATLMQYPTDQEIADASKYGLAEASQLLKLLGINAEAMLRDYMAPEPSKDRPPNAPRSRPPQTWMQLLALYELVPLKSSTDEETFETCEMAIAADSVDKSRAIAALPDSTDDSIEQLRVDIKKQLTIQTLGSNVPLPSDCALALTVGHELNHGVLVKERMRHQTKSTAKAVRQHGRLSTAMANRNNSTTTTEERGSSLRERLMKKLASVVPVSDTVNNTTGVDRYVRHAGTFGGSGVPANAQTQNKATVQKVAAMKFVEQRAKALGAFQWVHDNMHLANITEFNPLKPGHYFLALKPGAREVILCEVITLYTKNTNHDWIPAAMSVGTPSYVYASVYLPFAGATFTSMFCPSLACGTFLRIPRTHILFSLASFAAAIQRQDLRTADGYPHALVTLCAKSQALYDTLRANQNSLFSAVVQLVQMVKSKTGDEAIATVIPGAAGVPGAPASSAIVPEWLAQREEEEEEEEEEIEIVSF</sequence>
<feature type="compositionally biased region" description="Acidic residues" evidence="4">
    <location>
        <begin position="104"/>
        <end position="118"/>
    </location>
</feature>
<feature type="compositionally biased region" description="Basic and acidic residues" evidence="4">
    <location>
        <begin position="709"/>
        <end position="719"/>
    </location>
</feature>
<dbReference type="InterPro" id="IPR003653">
    <property type="entry name" value="Peptidase_C48_C"/>
</dbReference>
<comment type="caution">
    <text evidence="6">The sequence shown here is derived from an EMBL/GenBank/DDBJ whole genome shotgun (WGS) entry which is preliminary data.</text>
</comment>
<feature type="compositionally biased region" description="Polar residues" evidence="4">
    <location>
        <begin position="127"/>
        <end position="141"/>
    </location>
</feature>
<feature type="region of interest" description="Disordered" evidence="4">
    <location>
        <begin position="581"/>
        <end position="628"/>
    </location>
</feature>